<feature type="transmembrane region" description="Helical" evidence="6">
    <location>
        <begin position="41"/>
        <end position="69"/>
    </location>
</feature>
<keyword evidence="3 6" id="KW-0812">Transmembrane</keyword>
<dbReference type="Pfam" id="PF01810">
    <property type="entry name" value="LysE"/>
    <property type="match status" value="1"/>
</dbReference>
<dbReference type="GO" id="GO:0015171">
    <property type="term" value="F:amino acid transmembrane transporter activity"/>
    <property type="evidence" value="ECO:0007669"/>
    <property type="project" value="TreeGrafter"/>
</dbReference>
<dbReference type="InterPro" id="IPR001123">
    <property type="entry name" value="LeuE-type"/>
</dbReference>
<name>A0A4D7AUS3_9HYPH</name>
<evidence type="ECO:0000256" key="5">
    <source>
        <dbReference type="ARBA" id="ARBA00023136"/>
    </source>
</evidence>
<dbReference type="PANTHER" id="PTHR30086:SF20">
    <property type="entry name" value="ARGININE EXPORTER PROTEIN ARGO-RELATED"/>
    <property type="match status" value="1"/>
</dbReference>
<dbReference type="PANTHER" id="PTHR30086">
    <property type="entry name" value="ARGININE EXPORTER PROTEIN ARGO"/>
    <property type="match status" value="1"/>
</dbReference>
<keyword evidence="2" id="KW-1003">Cell membrane</keyword>
<organism evidence="7 8">
    <name type="scientific">Phreatobacter stygius</name>
    <dbReference type="NCBI Taxonomy" id="1940610"/>
    <lineage>
        <taxon>Bacteria</taxon>
        <taxon>Pseudomonadati</taxon>
        <taxon>Pseudomonadota</taxon>
        <taxon>Alphaproteobacteria</taxon>
        <taxon>Hyphomicrobiales</taxon>
        <taxon>Phreatobacteraceae</taxon>
        <taxon>Phreatobacter</taxon>
    </lineage>
</organism>
<dbReference type="PIRSF" id="PIRSF006324">
    <property type="entry name" value="LeuE"/>
    <property type="match status" value="1"/>
</dbReference>
<evidence type="ECO:0000313" key="8">
    <source>
        <dbReference type="Proteomes" id="UP000298781"/>
    </source>
</evidence>
<dbReference type="GO" id="GO:0005886">
    <property type="term" value="C:plasma membrane"/>
    <property type="evidence" value="ECO:0007669"/>
    <property type="project" value="UniProtKB-SubCell"/>
</dbReference>
<dbReference type="KEGG" id="pstg:E8M01_15295"/>
<keyword evidence="4 6" id="KW-1133">Transmembrane helix</keyword>
<sequence length="212" mass="22747">MVSLSNIAAFALVALTMVLTPGPNMIYLISRSITQGRLAGFVSLFGVIAGFVFYMLAAALGVTALLFAIPLAYEAIKWAGAGYLLYLAWNAVRPGARSVLEPRTDLAVDPPGRLFAMGFLTNLLNPKIAMLYLSLLPQFIDPARGDVLMQSVLLGTTQIIVSFAVNAAIVLAAGSVALWFAHRPRWAQAQRWIMAAVLTALALSLGLDRRQA</sequence>
<dbReference type="AlphaFoldDB" id="A0A4D7AUS3"/>
<evidence type="ECO:0000256" key="2">
    <source>
        <dbReference type="ARBA" id="ARBA00022475"/>
    </source>
</evidence>
<dbReference type="EMBL" id="CP039690">
    <property type="protein sequence ID" value="QCI65454.1"/>
    <property type="molecule type" value="Genomic_DNA"/>
</dbReference>
<evidence type="ECO:0000256" key="3">
    <source>
        <dbReference type="ARBA" id="ARBA00022692"/>
    </source>
</evidence>
<dbReference type="Proteomes" id="UP000298781">
    <property type="component" value="Chromosome"/>
</dbReference>
<feature type="transmembrane region" description="Helical" evidence="6">
    <location>
        <begin position="192"/>
        <end position="207"/>
    </location>
</feature>
<feature type="transmembrane region" description="Helical" evidence="6">
    <location>
        <begin position="155"/>
        <end position="180"/>
    </location>
</feature>
<feature type="transmembrane region" description="Helical" evidence="6">
    <location>
        <begin position="75"/>
        <end position="92"/>
    </location>
</feature>
<dbReference type="RefSeq" id="WP_136960901.1">
    <property type="nucleotide sequence ID" value="NZ_CP039690.1"/>
</dbReference>
<evidence type="ECO:0000256" key="1">
    <source>
        <dbReference type="ARBA" id="ARBA00004651"/>
    </source>
</evidence>
<evidence type="ECO:0000313" key="7">
    <source>
        <dbReference type="EMBL" id="QCI65454.1"/>
    </source>
</evidence>
<reference evidence="7 8" key="1">
    <citation type="submission" date="2019-04" db="EMBL/GenBank/DDBJ databases">
        <title>Phreatobacter aquaticus sp. nov.</title>
        <authorList>
            <person name="Choi A."/>
        </authorList>
    </citation>
    <scope>NUCLEOTIDE SEQUENCE [LARGE SCALE GENOMIC DNA]</scope>
    <source>
        <strain evidence="7 8">KCTC 52518</strain>
    </source>
</reference>
<keyword evidence="5 6" id="KW-0472">Membrane</keyword>
<dbReference type="OrthoDB" id="9804822at2"/>
<protein>
    <submittedName>
        <fullName evidence="7">LysE family translocator</fullName>
    </submittedName>
</protein>
<gene>
    <name evidence="7" type="ORF">E8M01_15295</name>
</gene>
<accession>A0A4D7AUS3</accession>
<feature type="transmembrane region" description="Helical" evidence="6">
    <location>
        <begin position="6"/>
        <end position="29"/>
    </location>
</feature>
<proteinExistence type="predicted"/>
<comment type="subcellular location">
    <subcellularLocation>
        <location evidence="1">Cell membrane</location>
        <topology evidence="1">Multi-pass membrane protein</topology>
    </subcellularLocation>
</comment>
<evidence type="ECO:0000256" key="6">
    <source>
        <dbReference type="SAM" id="Phobius"/>
    </source>
</evidence>
<keyword evidence="8" id="KW-1185">Reference proteome</keyword>
<evidence type="ECO:0000256" key="4">
    <source>
        <dbReference type="ARBA" id="ARBA00022989"/>
    </source>
</evidence>